<evidence type="ECO:0000313" key="1">
    <source>
        <dbReference type="EMBL" id="NDV92750.1"/>
    </source>
</evidence>
<gene>
    <name evidence="1" type="ORF">GTH32_16365</name>
</gene>
<sequence length="127" mass="14825">MQNKEPQIGIFWLYNSRVIAKSTPLEALSPDSLSLYDCAYSHYIEWEKNAIFLPLYPELIGSEYQEYSRGRIVYCATTAIFKIYADKHFIDSAASQRLVRDRFSLNGRNCSWHVDSHYQRFQCAPLS</sequence>
<proteinExistence type="predicted"/>
<dbReference type="RefSeq" id="WP_163087760.1">
    <property type="nucleotide sequence ID" value="NZ_JAAAWN010000028.1"/>
</dbReference>
<keyword evidence="2" id="KW-1185">Reference proteome</keyword>
<comment type="caution">
    <text evidence="1">The sequence shown here is derived from an EMBL/GenBank/DDBJ whole genome shotgun (WGS) entry which is preliminary data.</text>
</comment>
<name>A0A7X5LNQ1_9ALTE</name>
<dbReference type="Proteomes" id="UP000470213">
    <property type="component" value="Unassembled WGS sequence"/>
</dbReference>
<organism evidence="1 2">
    <name type="scientific">Alteromonas profundi</name>
    <dbReference type="NCBI Taxonomy" id="2696062"/>
    <lineage>
        <taxon>Bacteria</taxon>
        <taxon>Pseudomonadati</taxon>
        <taxon>Pseudomonadota</taxon>
        <taxon>Gammaproteobacteria</taxon>
        <taxon>Alteromonadales</taxon>
        <taxon>Alteromonadaceae</taxon>
        <taxon>Alteromonas/Salinimonas group</taxon>
        <taxon>Alteromonas</taxon>
    </lineage>
</organism>
<reference evidence="1 2" key="1">
    <citation type="submission" date="2020-01" db="EMBL/GenBank/DDBJ databases">
        <authorList>
            <person name="Chen J."/>
            <person name="Zhu S."/>
            <person name="Yang J."/>
        </authorList>
    </citation>
    <scope>NUCLEOTIDE SEQUENCE [LARGE SCALE GENOMIC DNA]</scope>
    <source>
        <strain evidence="1 2">345S023</strain>
    </source>
</reference>
<evidence type="ECO:0000313" key="2">
    <source>
        <dbReference type="Proteomes" id="UP000470213"/>
    </source>
</evidence>
<dbReference type="EMBL" id="JAAAWN010000028">
    <property type="protein sequence ID" value="NDV92750.1"/>
    <property type="molecule type" value="Genomic_DNA"/>
</dbReference>
<protein>
    <submittedName>
        <fullName evidence="1">Uncharacterized protein</fullName>
    </submittedName>
</protein>
<accession>A0A7X5LNQ1</accession>
<dbReference type="AlphaFoldDB" id="A0A7X5LNQ1"/>